<evidence type="ECO:0000313" key="4">
    <source>
        <dbReference type="Proteomes" id="UP001444661"/>
    </source>
</evidence>
<evidence type="ECO:0000256" key="1">
    <source>
        <dbReference type="PROSITE-ProRule" id="PRU00708"/>
    </source>
</evidence>
<keyword evidence="4" id="KW-1185">Reference proteome</keyword>
<gene>
    <name evidence="3" type="ORF">PG993_002660</name>
</gene>
<dbReference type="PANTHER" id="PTHR47934:SF6">
    <property type="entry name" value="MITOCHONDRIAL GROUP I INTRON SPLICING FACTOR CCM1-RELATED"/>
    <property type="match status" value="1"/>
</dbReference>
<dbReference type="InterPro" id="IPR051114">
    <property type="entry name" value="Mito_RNA_Proc_CCM1"/>
</dbReference>
<proteinExistence type="predicted"/>
<reference evidence="3 4" key="1">
    <citation type="submission" date="2023-01" db="EMBL/GenBank/DDBJ databases">
        <title>Analysis of 21 Apiospora genomes using comparative genomics revels a genus with tremendous synthesis potential of carbohydrate active enzymes and secondary metabolites.</title>
        <authorList>
            <person name="Sorensen T."/>
        </authorList>
    </citation>
    <scope>NUCLEOTIDE SEQUENCE [LARGE SCALE GENOMIC DNA]</scope>
    <source>
        <strain evidence="3 4">CBS 33761</strain>
    </source>
</reference>
<dbReference type="PANTHER" id="PTHR47934">
    <property type="entry name" value="PENTATRICOPEPTIDE REPEAT-CONTAINING PROTEIN PET309, MITOCHONDRIAL"/>
    <property type="match status" value="1"/>
</dbReference>
<dbReference type="EMBL" id="JAQQWK010000002">
    <property type="protein sequence ID" value="KAK8051275.1"/>
    <property type="molecule type" value="Genomic_DNA"/>
</dbReference>
<feature type="region of interest" description="Disordered" evidence="2">
    <location>
        <begin position="1135"/>
        <end position="1154"/>
    </location>
</feature>
<feature type="region of interest" description="Disordered" evidence="2">
    <location>
        <begin position="159"/>
        <end position="179"/>
    </location>
</feature>
<evidence type="ECO:0000313" key="3">
    <source>
        <dbReference type="EMBL" id="KAK8051275.1"/>
    </source>
</evidence>
<accession>A0ABR1TZI4</accession>
<dbReference type="InterPro" id="IPR011990">
    <property type="entry name" value="TPR-like_helical_dom_sf"/>
</dbReference>
<sequence length="1154" mass="130196">MLEKTAASLEPCGLQRVLPGATKSFQSRRQLHTAFWQHGAADVELSNAWQALMHGVFDSSNMESPRPEGLASAPAIRASTFLLDFLYPSGTVAFLRRFSPASIDRFDPQRPQSFAKVSPRLYTSSASLRQVNTDSEGKCSSHQEHAGALAEETESFDVNINGSLNSKGDHGAERTSDGLETVENGAGDVATNRSYAKQLATLLARDDPEDADQVWYHYSALDAQSREVYRAQTLFFLSKTHRVTDSWKITELFQHLGPDQWESYSFLAGLTAQMNLGNEQAALDIFGKGIGLSRISDPALIEALDMLLASALKATSLDSTAKVWSLYEPLSKRLDFEGITSQLPRVASVPGLAEKVLSFRHYFTGEEKTLPIKGRKALLRLFVRRAVVNCADNQVEPLLRLTKDPLAFEEFLRPFNPYRRKLHISVYKLYRVLKGASPSHAVLHETFRAYIGLSQNSAKLAGAELLWGDWHKFHESPSRRAFQKFLGFYASQGDKERVFSLWTDYMTQFASLNVLQGDDTFTHLLQVHAVREEVELVQSIFDDISGKFGIHPNRHCWNILLNAYVKAGDYGNAIRVFDDLSASVGPDRYSYGTLMQMAASRGDLGFTVDLYRRGRRKNIIDNDSATLAALVEGYCQNDHFHEAEDVCIRSAKRGLKDTWLWNRLLHAYGIRRNLASINRLLNVMTDLDVPYDDYTYQELLLGLALCRQPQHALALLAVAIKERAFEVQEDHFNILMGAFIKTGEPHLVVRVHKLMEECGIQASSSTMAQVMTALTQWHRMPPKLRRNTSFTNSVAKSIRAFYKSFGPSKTEAPRRWSTRNSQTPSGSRLLESDRASFQISRLIYLFTQMKDMTRVQELVDLYREVVYGDKKSPKQLPIQLLDSMMWAEYSDKNYEGVRALWDMMFATAKEGGLSADWLEGDATTPKISPRHVYVLSGGLEVMQHMCMALGDALTLQKLVEEVRTAGFEIDSKNWNLHVQYLVRLKVYEPAFDLCEQWLMPNWTGWAVARAKANMKNELPLDLRRRGAAPRFMRIVTHTLYYLARGYMELERMSPWSAEAARLMRHVESGTPRCYRAIMSMTAVNSDVERQILEGAEPSDVLMRREGVEGAEGSELGDEDMYTGYDYLGEEQGEEGGAIYGEGAYPVGTTDDVTR</sequence>
<dbReference type="InterPro" id="IPR002885">
    <property type="entry name" value="PPR_rpt"/>
</dbReference>
<dbReference type="PROSITE" id="PS51375">
    <property type="entry name" value="PPR"/>
    <property type="match status" value="1"/>
</dbReference>
<feature type="region of interest" description="Disordered" evidence="2">
    <location>
        <begin position="807"/>
        <end position="829"/>
    </location>
</feature>
<dbReference type="Proteomes" id="UP001444661">
    <property type="component" value="Unassembled WGS sequence"/>
</dbReference>
<evidence type="ECO:0000256" key="2">
    <source>
        <dbReference type="SAM" id="MobiDB-lite"/>
    </source>
</evidence>
<feature type="repeat" description="PPR" evidence="1">
    <location>
        <begin position="553"/>
        <end position="583"/>
    </location>
</feature>
<dbReference type="NCBIfam" id="TIGR00756">
    <property type="entry name" value="PPR"/>
    <property type="match status" value="2"/>
</dbReference>
<dbReference type="Pfam" id="PF01535">
    <property type="entry name" value="PPR"/>
    <property type="match status" value="2"/>
</dbReference>
<organism evidence="3 4">
    <name type="scientific">Apiospora rasikravindrae</name>
    <dbReference type="NCBI Taxonomy" id="990691"/>
    <lineage>
        <taxon>Eukaryota</taxon>
        <taxon>Fungi</taxon>
        <taxon>Dikarya</taxon>
        <taxon>Ascomycota</taxon>
        <taxon>Pezizomycotina</taxon>
        <taxon>Sordariomycetes</taxon>
        <taxon>Xylariomycetidae</taxon>
        <taxon>Amphisphaeriales</taxon>
        <taxon>Apiosporaceae</taxon>
        <taxon>Apiospora</taxon>
    </lineage>
</organism>
<dbReference type="Gene3D" id="1.25.40.10">
    <property type="entry name" value="Tetratricopeptide repeat domain"/>
    <property type="match status" value="2"/>
</dbReference>
<comment type="caution">
    <text evidence="3">The sequence shown here is derived from an EMBL/GenBank/DDBJ whole genome shotgun (WGS) entry which is preliminary data.</text>
</comment>
<name>A0ABR1TZI4_9PEZI</name>
<protein>
    <submittedName>
        <fullName evidence="3">CoxI translation protein CYA5</fullName>
    </submittedName>
</protein>
<feature type="compositionally biased region" description="Basic and acidic residues" evidence="2">
    <location>
        <begin position="167"/>
        <end position="177"/>
    </location>
</feature>